<reference evidence="1 2" key="1">
    <citation type="submission" date="2018-03" db="EMBL/GenBank/DDBJ databases">
        <title>Genomic Encyclopedia of Archaeal and Bacterial Type Strains, Phase II (KMG-II): from individual species to whole genera.</title>
        <authorList>
            <person name="Goeker M."/>
        </authorList>
    </citation>
    <scope>NUCLEOTIDE SEQUENCE [LARGE SCALE GENOMIC DNA]</scope>
    <source>
        <strain evidence="1 2">DSM 24859</strain>
    </source>
</reference>
<dbReference type="Proteomes" id="UP000240971">
    <property type="component" value="Unassembled WGS sequence"/>
</dbReference>
<organism evidence="1 2">
    <name type="scientific">Chitinophaga niastensis</name>
    <dbReference type="NCBI Taxonomy" id="536980"/>
    <lineage>
        <taxon>Bacteria</taxon>
        <taxon>Pseudomonadati</taxon>
        <taxon>Bacteroidota</taxon>
        <taxon>Chitinophagia</taxon>
        <taxon>Chitinophagales</taxon>
        <taxon>Chitinophagaceae</taxon>
        <taxon>Chitinophaga</taxon>
    </lineage>
</organism>
<sequence length="39" mass="4705">MFREIEQNRQGSLPQYFCGRETGRGISYIKERKKDRVDI</sequence>
<evidence type="ECO:0000313" key="1">
    <source>
        <dbReference type="EMBL" id="PSL45431.1"/>
    </source>
</evidence>
<accession>A0A2P8HGT9</accession>
<name>A0A2P8HGT9_CHINA</name>
<dbReference type="AlphaFoldDB" id="A0A2P8HGT9"/>
<protein>
    <submittedName>
        <fullName evidence="1">Uncharacterized protein</fullName>
    </submittedName>
</protein>
<keyword evidence="2" id="KW-1185">Reference proteome</keyword>
<gene>
    <name evidence="1" type="ORF">CLV51_104133</name>
</gene>
<proteinExistence type="predicted"/>
<evidence type="ECO:0000313" key="2">
    <source>
        <dbReference type="Proteomes" id="UP000240971"/>
    </source>
</evidence>
<dbReference type="EMBL" id="PYAW01000004">
    <property type="protein sequence ID" value="PSL45431.1"/>
    <property type="molecule type" value="Genomic_DNA"/>
</dbReference>
<comment type="caution">
    <text evidence="1">The sequence shown here is derived from an EMBL/GenBank/DDBJ whole genome shotgun (WGS) entry which is preliminary data.</text>
</comment>